<reference evidence="2" key="2">
    <citation type="submission" date="2015-01" db="EMBL/GenBank/DDBJ databases">
        <title>Evolutionary Origins and Diversification of the Mycorrhizal Mutualists.</title>
        <authorList>
            <consortium name="DOE Joint Genome Institute"/>
            <consortium name="Mycorrhizal Genomics Consortium"/>
            <person name="Kohler A."/>
            <person name="Kuo A."/>
            <person name="Nagy L.G."/>
            <person name="Floudas D."/>
            <person name="Copeland A."/>
            <person name="Barry K.W."/>
            <person name="Cichocki N."/>
            <person name="Veneault-Fourrey C."/>
            <person name="LaButti K."/>
            <person name="Lindquist E.A."/>
            <person name="Lipzen A."/>
            <person name="Lundell T."/>
            <person name="Morin E."/>
            <person name="Murat C."/>
            <person name="Riley R."/>
            <person name="Ohm R."/>
            <person name="Sun H."/>
            <person name="Tunlid A."/>
            <person name="Henrissat B."/>
            <person name="Grigoriev I.V."/>
            <person name="Hibbett D.S."/>
            <person name="Martin F."/>
        </authorList>
    </citation>
    <scope>NUCLEOTIDE SEQUENCE [LARGE SCALE GENOMIC DNA]</scope>
    <source>
        <strain evidence="2">MUT 4182</strain>
    </source>
</reference>
<keyword evidence="2" id="KW-1185">Reference proteome</keyword>
<dbReference type="OrthoDB" id="5954824at2759"/>
<dbReference type="Proteomes" id="UP000054248">
    <property type="component" value="Unassembled WGS sequence"/>
</dbReference>
<evidence type="ECO:0000313" key="1">
    <source>
        <dbReference type="EMBL" id="KIO17114.1"/>
    </source>
</evidence>
<dbReference type="AlphaFoldDB" id="A0A0C3Q3D9"/>
<proteinExistence type="predicted"/>
<name>A0A0C3Q3D9_9AGAM</name>
<sequence>MKTPGYKTQRMLKSRVSGLSSGYFRLPTAFTRAFDVFGPPFKIISITSSGSPRINADLGPLKNKSRLHARIDYDDSIRTIP</sequence>
<protein>
    <submittedName>
        <fullName evidence="1">Uncharacterized protein</fullName>
    </submittedName>
</protein>
<gene>
    <name evidence="1" type="ORF">M407DRAFT_246842</name>
</gene>
<dbReference type="HOGENOM" id="CLU_2575618_0_0_1"/>
<accession>A0A0C3Q3D9</accession>
<dbReference type="EMBL" id="KN823429">
    <property type="protein sequence ID" value="KIO17114.1"/>
    <property type="molecule type" value="Genomic_DNA"/>
</dbReference>
<reference evidence="1 2" key="1">
    <citation type="submission" date="2014-04" db="EMBL/GenBank/DDBJ databases">
        <authorList>
            <consortium name="DOE Joint Genome Institute"/>
            <person name="Kuo A."/>
            <person name="Girlanda M."/>
            <person name="Perotto S."/>
            <person name="Kohler A."/>
            <person name="Nagy L.G."/>
            <person name="Floudas D."/>
            <person name="Copeland A."/>
            <person name="Barry K.W."/>
            <person name="Cichocki N."/>
            <person name="Veneault-Fourrey C."/>
            <person name="LaButti K."/>
            <person name="Lindquist E.A."/>
            <person name="Lipzen A."/>
            <person name="Lundell T."/>
            <person name="Morin E."/>
            <person name="Murat C."/>
            <person name="Sun H."/>
            <person name="Tunlid A."/>
            <person name="Henrissat B."/>
            <person name="Grigoriev I.V."/>
            <person name="Hibbett D.S."/>
            <person name="Martin F."/>
            <person name="Nordberg H.P."/>
            <person name="Cantor M.N."/>
            <person name="Hua S.X."/>
        </authorList>
    </citation>
    <scope>NUCLEOTIDE SEQUENCE [LARGE SCALE GENOMIC DNA]</scope>
    <source>
        <strain evidence="1 2">MUT 4182</strain>
    </source>
</reference>
<organism evidence="1 2">
    <name type="scientific">Tulasnella calospora MUT 4182</name>
    <dbReference type="NCBI Taxonomy" id="1051891"/>
    <lineage>
        <taxon>Eukaryota</taxon>
        <taxon>Fungi</taxon>
        <taxon>Dikarya</taxon>
        <taxon>Basidiomycota</taxon>
        <taxon>Agaricomycotina</taxon>
        <taxon>Agaricomycetes</taxon>
        <taxon>Cantharellales</taxon>
        <taxon>Tulasnellaceae</taxon>
        <taxon>Tulasnella</taxon>
    </lineage>
</organism>
<evidence type="ECO:0000313" key="2">
    <source>
        <dbReference type="Proteomes" id="UP000054248"/>
    </source>
</evidence>